<name>A0ABQ4F241_9ACTN</name>
<gene>
    <name evidence="3" type="ORF">Pma05_75580</name>
</gene>
<dbReference type="EMBL" id="BONX01000063">
    <property type="protein sequence ID" value="GIH00986.1"/>
    <property type="molecule type" value="Genomic_DNA"/>
</dbReference>
<evidence type="ECO:0000259" key="2">
    <source>
        <dbReference type="SMART" id="SM00860"/>
    </source>
</evidence>
<evidence type="ECO:0000313" key="4">
    <source>
        <dbReference type="Proteomes" id="UP000621500"/>
    </source>
</evidence>
<dbReference type="SMART" id="SM00860">
    <property type="entry name" value="SMI1_KNR4"/>
    <property type="match status" value="1"/>
</dbReference>
<dbReference type="PANTHER" id="PTHR47432">
    <property type="entry name" value="CELL WALL ASSEMBLY REGULATOR SMI1"/>
    <property type="match status" value="1"/>
</dbReference>
<dbReference type="Pfam" id="PF09346">
    <property type="entry name" value="SMI1_KNR4"/>
    <property type="match status" value="1"/>
</dbReference>
<dbReference type="RefSeq" id="WP_203862285.1">
    <property type="nucleotide sequence ID" value="NZ_BAAAZQ010000034.1"/>
</dbReference>
<dbReference type="Gene3D" id="3.80.10.10">
    <property type="entry name" value="Ribonuclease Inhibitor"/>
    <property type="match status" value="1"/>
</dbReference>
<protein>
    <recommendedName>
        <fullName evidence="2">Knr4/Smi1-like domain-containing protein</fullName>
    </recommendedName>
</protein>
<comment type="caution">
    <text evidence="3">The sequence shown here is derived from an EMBL/GenBank/DDBJ whole genome shotgun (WGS) entry which is preliminary data.</text>
</comment>
<feature type="region of interest" description="Disordered" evidence="1">
    <location>
        <begin position="1"/>
        <end position="37"/>
    </location>
</feature>
<organism evidence="3 4">
    <name type="scientific">Plantactinospora mayteni</name>
    <dbReference type="NCBI Taxonomy" id="566021"/>
    <lineage>
        <taxon>Bacteria</taxon>
        <taxon>Bacillati</taxon>
        <taxon>Actinomycetota</taxon>
        <taxon>Actinomycetes</taxon>
        <taxon>Micromonosporales</taxon>
        <taxon>Micromonosporaceae</taxon>
        <taxon>Plantactinospora</taxon>
    </lineage>
</organism>
<proteinExistence type="predicted"/>
<accession>A0ABQ4F241</accession>
<feature type="domain" description="Knr4/Smi1-like" evidence="2">
    <location>
        <begin position="78"/>
        <end position="218"/>
    </location>
</feature>
<sequence length="423" mass="45157">MSQTERVVLVLDPESRPGDPGDAQDGPVDSTPAGDPAEAVRLLHEFRRRRAELVEAELAGWTDDEREDEPAADELVEPLDPAERARLVAASGLALPPDLLALYGEADGDAADGDSFAGHEWFGLAGTVAGPMSWLWPEVGWGDDPWWSAAFDADPAGTVRRSRMRHGWIPFATSGGGDFLAVDLEPGPTGRVGQVISIGIHVHGAVYVADSVTALLRRQVAALDGGEYEFDNGYLSVVEAVVPDQNEFVEAQVWDDDDHGGSLHGMPAHVQCLRSRQADGLDLEPVRGAPRLHEAILIGHDTLDLGPLRAAPLEALHVRLDAVQVAPLAGHPTLRALTLGSRSPVDLGVLRTLPRLECLDLSGAAVADLDVVSGLDGLRLLALSHEQWQVCRPPTWLAAVALVGPATPDERDAWAARFQAAAR</sequence>
<keyword evidence="4" id="KW-1185">Reference proteome</keyword>
<dbReference type="InterPro" id="IPR032675">
    <property type="entry name" value="LRR_dom_sf"/>
</dbReference>
<dbReference type="SUPFAM" id="SSF52058">
    <property type="entry name" value="L domain-like"/>
    <property type="match status" value="1"/>
</dbReference>
<dbReference type="SUPFAM" id="SSF160631">
    <property type="entry name" value="SMI1/KNR4-like"/>
    <property type="match status" value="1"/>
</dbReference>
<dbReference type="InterPro" id="IPR018958">
    <property type="entry name" value="Knr4/Smi1-like_dom"/>
</dbReference>
<evidence type="ECO:0000256" key="1">
    <source>
        <dbReference type="SAM" id="MobiDB-lite"/>
    </source>
</evidence>
<evidence type="ECO:0000313" key="3">
    <source>
        <dbReference type="EMBL" id="GIH00986.1"/>
    </source>
</evidence>
<dbReference type="InterPro" id="IPR037883">
    <property type="entry name" value="Knr4/Smi1-like_sf"/>
</dbReference>
<dbReference type="Proteomes" id="UP000621500">
    <property type="component" value="Unassembled WGS sequence"/>
</dbReference>
<reference evidence="3 4" key="1">
    <citation type="submission" date="2021-01" db="EMBL/GenBank/DDBJ databases">
        <title>Whole genome shotgun sequence of Plantactinospora mayteni NBRC 109088.</title>
        <authorList>
            <person name="Komaki H."/>
            <person name="Tamura T."/>
        </authorList>
    </citation>
    <scope>NUCLEOTIDE SEQUENCE [LARGE SCALE GENOMIC DNA]</scope>
    <source>
        <strain evidence="3 4">NBRC 109088</strain>
    </source>
</reference>
<dbReference type="PANTHER" id="PTHR47432:SF1">
    <property type="entry name" value="CELL WALL ASSEMBLY REGULATOR SMI1"/>
    <property type="match status" value="1"/>
</dbReference>
<dbReference type="InterPro" id="IPR051873">
    <property type="entry name" value="KNR4/SMI1_regulator"/>
</dbReference>